<dbReference type="RefSeq" id="WP_043532707.1">
    <property type="nucleotide sequence ID" value="NZ_BAABKU010000011.1"/>
</dbReference>
<dbReference type="Pfam" id="PF13692">
    <property type="entry name" value="Glyco_trans_1_4"/>
    <property type="match status" value="1"/>
</dbReference>
<dbReference type="STRING" id="1869.MB27_36950"/>
<dbReference type="EMBL" id="JRTT01000133">
    <property type="protein sequence ID" value="KHD73208.1"/>
    <property type="molecule type" value="Genomic_DNA"/>
</dbReference>
<evidence type="ECO:0000313" key="2">
    <source>
        <dbReference type="EMBL" id="KHD73208.1"/>
    </source>
</evidence>
<feature type="domain" description="DUF3492" evidence="1">
    <location>
        <begin position="9"/>
        <end position="80"/>
    </location>
</feature>
<dbReference type="Pfam" id="PF11997">
    <property type="entry name" value="DUF3492"/>
    <property type="match status" value="2"/>
</dbReference>
<dbReference type="Gene3D" id="3.40.50.2000">
    <property type="entry name" value="Glycogen Phosphorylase B"/>
    <property type="match status" value="2"/>
</dbReference>
<dbReference type="AlphaFoldDB" id="A0A0A6UDR4"/>
<dbReference type="eggNOG" id="COG0438">
    <property type="taxonomic scope" value="Bacteria"/>
</dbReference>
<dbReference type="GO" id="GO:0016757">
    <property type="term" value="F:glycosyltransferase activity"/>
    <property type="evidence" value="ECO:0007669"/>
    <property type="project" value="TreeGrafter"/>
</dbReference>
<dbReference type="Proteomes" id="UP000054537">
    <property type="component" value="Unassembled WGS sequence"/>
</dbReference>
<reference evidence="2 3" key="1">
    <citation type="submission" date="2014-10" db="EMBL/GenBank/DDBJ databases">
        <title>Draft genome sequence of Actinoplanes utahensis NRRL 12052.</title>
        <authorList>
            <person name="Velasco-Bucheli B."/>
            <person name="del Cerro C."/>
            <person name="Hormigo D."/>
            <person name="Garcia J.L."/>
            <person name="Acebal C."/>
            <person name="Arroyo M."/>
            <person name="de la Mata I."/>
        </authorList>
    </citation>
    <scope>NUCLEOTIDE SEQUENCE [LARGE SCALE GENOMIC DNA]</scope>
    <source>
        <strain evidence="2 3">NRRL 12052</strain>
    </source>
</reference>
<protein>
    <submittedName>
        <fullName evidence="2">Glycosyl transferase</fullName>
    </submittedName>
</protein>
<dbReference type="PANTHER" id="PTHR12526:SF636">
    <property type="entry name" value="BLL3647 PROTEIN"/>
    <property type="match status" value="1"/>
</dbReference>
<feature type="domain" description="DUF3492" evidence="1">
    <location>
        <begin position="177"/>
        <end position="289"/>
    </location>
</feature>
<gene>
    <name evidence="2" type="ORF">MB27_36950</name>
</gene>
<keyword evidence="3" id="KW-1185">Reference proteome</keyword>
<sequence length="522" mass="55383">MNPTPSRERICLLTGGGYPYRRDALGGWCRTLVEGLRRFRFELLTVTDRELPSAPAYPLPFNVGSARAVALGRETARTERRRNTLPDGAAEAAALLCRGLLGDETAAAAGDENSANALFSAGLRRIADLHRPVGDDPDRPGHPDPLTALPLADALLEAWRQRSPGGPDQALPRLSVRDARTAATLLRHAMRALAVPLPQAELVHCVGGTTPLLAALAGRWRTGTPLLLTEARAAVTRQRPAEDRLSAGVRTVLRRFRTSVARTGYTEAELIAPLSTYHHGWALDHGAQPARLVQVPAGVDPREFPGAAEPSDTPTVVWAGSGGPDSGLSSVLEAFTEVAAALPGAVLHLVGVTAAHEEHCAEQIERTGLGRAVRLHPLPADPRDRYTVGQVVAHVPGPADPPYRLVEAMMSGRAVVGVDIGPAGETLGDTGVLVPAGDPSELAIAIVGLLKAPGRRRALGEAARQRALNHFTVDRVVRVYGALYTDLAAPPPARAFELALTVPAPRTTTPATLRWLTRETTS</sequence>
<dbReference type="SUPFAM" id="SSF53756">
    <property type="entry name" value="UDP-Glycosyltransferase/glycogen phosphorylase"/>
    <property type="match status" value="1"/>
</dbReference>
<evidence type="ECO:0000259" key="1">
    <source>
        <dbReference type="Pfam" id="PF11997"/>
    </source>
</evidence>
<accession>A0A0A6UDR4</accession>
<evidence type="ECO:0000313" key="3">
    <source>
        <dbReference type="Proteomes" id="UP000054537"/>
    </source>
</evidence>
<keyword evidence="2" id="KW-0808">Transferase</keyword>
<dbReference type="InterPro" id="IPR022622">
    <property type="entry name" value="DUF3492"/>
</dbReference>
<name>A0A0A6UDR4_ACTUT</name>
<dbReference type="PANTHER" id="PTHR12526">
    <property type="entry name" value="GLYCOSYLTRANSFERASE"/>
    <property type="match status" value="1"/>
</dbReference>
<comment type="caution">
    <text evidence="2">The sequence shown here is derived from an EMBL/GenBank/DDBJ whole genome shotgun (WGS) entry which is preliminary data.</text>
</comment>
<proteinExistence type="predicted"/>
<organism evidence="2 3">
    <name type="scientific">Actinoplanes utahensis</name>
    <dbReference type="NCBI Taxonomy" id="1869"/>
    <lineage>
        <taxon>Bacteria</taxon>
        <taxon>Bacillati</taxon>
        <taxon>Actinomycetota</taxon>
        <taxon>Actinomycetes</taxon>
        <taxon>Micromonosporales</taxon>
        <taxon>Micromonosporaceae</taxon>
        <taxon>Actinoplanes</taxon>
    </lineage>
</organism>
<dbReference type="OrthoDB" id="9772485at2"/>